<evidence type="ECO:0000256" key="1">
    <source>
        <dbReference type="SAM" id="Phobius"/>
    </source>
</evidence>
<accession>A0A2C9VP70</accession>
<gene>
    <name evidence="2" type="ORF">MANES_06G089000</name>
</gene>
<feature type="transmembrane region" description="Helical" evidence="1">
    <location>
        <begin position="23"/>
        <end position="39"/>
    </location>
</feature>
<keyword evidence="1" id="KW-0812">Transmembrane</keyword>
<dbReference type="AlphaFoldDB" id="A0A2C9VP70"/>
<organism evidence="2">
    <name type="scientific">Manihot esculenta</name>
    <name type="common">Cassava</name>
    <name type="synonym">Jatropha manihot</name>
    <dbReference type="NCBI Taxonomy" id="3983"/>
    <lineage>
        <taxon>Eukaryota</taxon>
        <taxon>Viridiplantae</taxon>
        <taxon>Streptophyta</taxon>
        <taxon>Embryophyta</taxon>
        <taxon>Tracheophyta</taxon>
        <taxon>Spermatophyta</taxon>
        <taxon>Magnoliopsida</taxon>
        <taxon>eudicotyledons</taxon>
        <taxon>Gunneridae</taxon>
        <taxon>Pentapetalae</taxon>
        <taxon>rosids</taxon>
        <taxon>fabids</taxon>
        <taxon>Malpighiales</taxon>
        <taxon>Euphorbiaceae</taxon>
        <taxon>Crotonoideae</taxon>
        <taxon>Manihoteae</taxon>
        <taxon>Manihot</taxon>
    </lineage>
</organism>
<protein>
    <submittedName>
        <fullName evidence="2">Uncharacterized protein</fullName>
    </submittedName>
</protein>
<sequence>MPIVLTHSSLEAPRRNFCKGENFWPGCFLFIFLFFRAMALRECFFFTPMDARLNTSSGCLNTSSGCMIFMVQEFEFVYFV</sequence>
<keyword evidence="1" id="KW-0472">Membrane</keyword>
<dbReference type="EMBL" id="CM004392">
    <property type="protein sequence ID" value="OAY47578.1"/>
    <property type="molecule type" value="Genomic_DNA"/>
</dbReference>
<evidence type="ECO:0000313" key="2">
    <source>
        <dbReference type="EMBL" id="OAY47578.1"/>
    </source>
</evidence>
<keyword evidence="1" id="KW-1133">Transmembrane helix</keyword>
<reference evidence="2" key="1">
    <citation type="submission" date="2016-02" db="EMBL/GenBank/DDBJ databases">
        <title>WGS assembly of Manihot esculenta.</title>
        <authorList>
            <person name="Bredeson J.V."/>
            <person name="Prochnik S.E."/>
            <person name="Lyons J.B."/>
            <person name="Schmutz J."/>
            <person name="Grimwood J."/>
            <person name="Vrebalov J."/>
            <person name="Bart R.S."/>
            <person name="Amuge T."/>
            <person name="Ferguson M.E."/>
            <person name="Green R."/>
            <person name="Putnam N."/>
            <person name="Stites J."/>
            <person name="Rounsley S."/>
            <person name="Rokhsar D.S."/>
        </authorList>
    </citation>
    <scope>NUCLEOTIDE SEQUENCE [LARGE SCALE GENOMIC DNA]</scope>
    <source>
        <tissue evidence="2">Leaf</tissue>
    </source>
</reference>
<name>A0A2C9VP70_MANES</name>
<proteinExistence type="predicted"/>